<dbReference type="HAMAP" id="MF_01539">
    <property type="entry name" value="TmcAL"/>
    <property type="match status" value="1"/>
</dbReference>
<organism evidence="4 5">
    <name type="scientific">Lactococcus lactis subsp. lactis</name>
    <name type="common">Streptococcus lactis</name>
    <dbReference type="NCBI Taxonomy" id="1360"/>
    <lineage>
        <taxon>Bacteria</taxon>
        <taxon>Bacillati</taxon>
        <taxon>Bacillota</taxon>
        <taxon>Bacilli</taxon>
        <taxon>Lactobacillales</taxon>
        <taxon>Streptococcaceae</taxon>
        <taxon>Lactococcus</taxon>
    </lineage>
</organism>
<feature type="binding site" evidence="3">
    <location>
        <begin position="8"/>
        <end position="21"/>
    </location>
    <ligand>
        <name>ATP</name>
        <dbReference type="ChEBI" id="CHEBI:30616"/>
    </ligand>
</feature>
<protein>
    <recommendedName>
        <fullName evidence="3">tRNA(Met) cytidine acetate ligase</fullName>
        <ecNumber evidence="3">6.3.4.-</ecNumber>
    </recommendedName>
</protein>
<dbReference type="EMBL" id="LKLN01000009">
    <property type="protein sequence ID" value="KSU07653.1"/>
    <property type="molecule type" value="Genomic_DNA"/>
</dbReference>
<dbReference type="Proteomes" id="UP000053058">
    <property type="component" value="Unassembled WGS sequence"/>
</dbReference>
<dbReference type="GO" id="GO:0005524">
    <property type="term" value="F:ATP binding"/>
    <property type="evidence" value="ECO:0007669"/>
    <property type="project" value="UniProtKB-KW"/>
</dbReference>
<keyword evidence="1 3" id="KW-0436">Ligase</keyword>
<comment type="function">
    <text evidence="3">Catalyzes the formation of N(4)-acetylcytidine (ac(4)C) at the wobble position of elongator tRNA(Met), using acetate and ATP as substrates. First activates an acetate ion to form acetyladenylate (Ac-AMP) and then transfers the acetyl group to tRNA to form ac(4)C34.</text>
</comment>
<dbReference type="RefSeq" id="WP_058219093.1">
    <property type="nucleotide sequence ID" value="NZ_LKLN01000009.1"/>
</dbReference>
<keyword evidence="3" id="KW-0067">ATP-binding</keyword>
<dbReference type="Gene3D" id="3.40.50.620">
    <property type="entry name" value="HUPs"/>
    <property type="match status" value="1"/>
</dbReference>
<comment type="catalytic activity">
    <reaction evidence="3">
        <text>cytidine(34) in elongator tRNA(Met) + acetate + ATP = N(4)-acetylcytidine(34) in elongator tRNA(Met) + AMP + diphosphate</text>
        <dbReference type="Rhea" id="RHEA:58144"/>
        <dbReference type="Rhea" id="RHEA-COMP:10693"/>
        <dbReference type="Rhea" id="RHEA-COMP:10694"/>
        <dbReference type="ChEBI" id="CHEBI:30089"/>
        <dbReference type="ChEBI" id="CHEBI:30616"/>
        <dbReference type="ChEBI" id="CHEBI:33019"/>
        <dbReference type="ChEBI" id="CHEBI:74900"/>
        <dbReference type="ChEBI" id="CHEBI:82748"/>
        <dbReference type="ChEBI" id="CHEBI:456215"/>
    </reaction>
</comment>
<evidence type="ECO:0000256" key="3">
    <source>
        <dbReference type="HAMAP-Rule" id="MF_01539"/>
    </source>
</evidence>
<sequence>MNKITGIIAEFNPFHKGHEYLLNQIEGIKIVAMSGNWMQRGEPAIFDKWTRAQMALACGADLVVELPVTVSVQAADFFASGAVDILKNLGITDLAFGSESAIDYNEIADIYEKRGEEMESYIQSLADQLSYPEKTQKMWQHFTGIEFDGNTPNHVLALAYAKAAAGKQINLQAIKRVGKFHSLELTEGFASATALRQELFSLTERQNLLTEQTNQSVSNKSMLTDLSAIKNYVPSAILAAYASPKTNWAAYFPLLQYKIRVDEHLENNFQVNQELSVRLKKAVKSAKNLDELVEQVYTKRYTKARVRRLLTYILLNIPKQFDLPEQIHVLGFSKTGQEILAQNRGKIISRIGQNPWDNLTQKADEIYQLGNVQFEEQNFGRKPIVHQSDRHLR</sequence>
<dbReference type="SUPFAM" id="SSF52374">
    <property type="entry name" value="Nucleotidylyl transferase"/>
    <property type="match status" value="1"/>
</dbReference>
<dbReference type="PANTHER" id="PTHR37825">
    <property type="entry name" value="TRNA(MET) CYTIDINE ACETATE LIGASE"/>
    <property type="match status" value="1"/>
</dbReference>
<dbReference type="InterPro" id="IPR014729">
    <property type="entry name" value="Rossmann-like_a/b/a_fold"/>
</dbReference>
<gene>
    <name evidence="3" type="primary">tmcAL</name>
    <name evidence="4" type="ORF">KF282_0449</name>
</gene>
<dbReference type="GO" id="GO:0016879">
    <property type="term" value="F:ligase activity, forming carbon-nitrogen bonds"/>
    <property type="evidence" value="ECO:0007669"/>
    <property type="project" value="UniProtKB-UniRule"/>
</dbReference>
<comment type="caution">
    <text evidence="4">The sequence shown here is derived from an EMBL/GenBank/DDBJ whole genome shotgun (WGS) entry which is preliminary data.</text>
</comment>
<comment type="similarity">
    <text evidence="3">Belongs to the TmcAL family.</text>
</comment>
<accession>A0A0V8D2L9</accession>
<dbReference type="EC" id="6.3.4.-" evidence="3"/>
<feature type="binding site" evidence="3">
    <location>
        <position position="97"/>
    </location>
    <ligand>
        <name>ATP</name>
        <dbReference type="ChEBI" id="CHEBI:30616"/>
    </ligand>
</feature>
<name>A0A0V8D2L9_LACLL</name>
<keyword evidence="3" id="KW-0547">Nucleotide-binding</keyword>
<dbReference type="GO" id="GO:0000049">
    <property type="term" value="F:tRNA binding"/>
    <property type="evidence" value="ECO:0007669"/>
    <property type="project" value="UniProtKB-KW"/>
</dbReference>
<dbReference type="AlphaFoldDB" id="A0A0V8D2L9"/>
<keyword evidence="3" id="KW-0820">tRNA-binding</keyword>
<evidence type="ECO:0000313" key="4">
    <source>
        <dbReference type="EMBL" id="KSU07653.1"/>
    </source>
</evidence>
<evidence type="ECO:0000313" key="5">
    <source>
        <dbReference type="Proteomes" id="UP000053058"/>
    </source>
</evidence>
<keyword evidence="2 3" id="KW-0819">tRNA processing</keyword>
<dbReference type="InterPro" id="IPR008513">
    <property type="entry name" value="tRNA(Met)_cyd_acetate_ligase"/>
</dbReference>
<dbReference type="PATRIC" id="fig|1360.105.peg.452"/>
<evidence type="ECO:0000256" key="1">
    <source>
        <dbReference type="ARBA" id="ARBA00022598"/>
    </source>
</evidence>
<comment type="caution">
    <text evidence="3">Lacks conserved residue(s) required for the propagation of feature annotation.</text>
</comment>
<dbReference type="GO" id="GO:0006400">
    <property type="term" value="P:tRNA modification"/>
    <property type="evidence" value="ECO:0007669"/>
    <property type="project" value="UniProtKB-UniRule"/>
</dbReference>
<keyword evidence="3" id="KW-0694">RNA-binding</keyword>
<feature type="binding site" evidence="3">
    <location>
        <position position="176"/>
    </location>
    <ligand>
        <name>ATP</name>
        <dbReference type="ChEBI" id="CHEBI:30616"/>
    </ligand>
</feature>
<proteinExistence type="inferred from homology"/>
<keyword evidence="3" id="KW-0963">Cytoplasm</keyword>
<evidence type="ECO:0000256" key="2">
    <source>
        <dbReference type="ARBA" id="ARBA00022694"/>
    </source>
</evidence>
<dbReference type="GO" id="GO:0005737">
    <property type="term" value="C:cytoplasm"/>
    <property type="evidence" value="ECO:0007669"/>
    <property type="project" value="UniProtKB-SubCell"/>
</dbReference>
<reference evidence="5" key="1">
    <citation type="submission" date="2015-10" db="EMBL/GenBank/DDBJ databases">
        <title>Draft Genome Sequences of 11 Lactococcus lactis subspecies cremoris strains.</title>
        <authorList>
            <person name="Wels M."/>
            <person name="Backus L."/>
            <person name="Boekhorst J."/>
            <person name="Dijkstra A."/>
            <person name="Beerthuizen M."/>
            <person name="Kelly W."/>
            <person name="Siezen R."/>
            <person name="Bachmann H."/>
            <person name="Van Hijum S."/>
        </authorList>
    </citation>
    <scope>NUCLEOTIDE SEQUENCE [LARGE SCALE GENOMIC DNA]</scope>
    <source>
        <strain evidence="5">KF282</strain>
    </source>
</reference>
<dbReference type="NCBIfam" id="NF010191">
    <property type="entry name" value="PRK13670.1"/>
    <property type="match status" value="1"/>
</dbReference>
<dbReference type="PANTHER" id="PTHR37825:SF1">
    <property type="entry name" value="TRNA(MET) CYTIDINE ACETATE LIGASE"/>
    <property type="match status" value="1"/>
</dbReference>
<comment type="subcellular location">
    <subcellularLocation>
        <location evidence="3">Cytoplasm</location>
    </subcellularLocation>
</comment>
<feature type="binding site" evidence="3">
    <location>
        <position position="153"/>
    </location>
    <ligand>
        <name>ATP</name>
        <dbReference type="ChEBI" id="CHEBI:30616"/>
    </ligand>
</feature>
<dbReference type="Pfam" id="PF05636">
    <property type="entry name" value="HIGH_NTase1"/>
    <property type="match status" value="1"/>
</dbReference>